<dbReference type="Gene3D" id="2.130.10.10">
    <property type="entry name" value="YVTN repeat-like/Quinoprotein amine dehydrogenase"/>
    <property type="match status" value="1"/>
</dbReference>
<keyword evidence="3" id="KW-1185">Reference proteome</keyword>
<dbReference type="InterPro" id="IPR015943">
    <property type="entry name" value="WD40/YVTN_repeat-like_dom_sf"/>
</dbReference>
<accession>A0A6P2C2J4</accession>
<dbReference type="Pfam" id="PF13360">
    <property type="entry name" value="PQQ_2"/>
    <property type="match status" value="1"/>
</dbReference>
<protein>
    <recommendedName>
        <fullName evidence="1">Pyrrolo-quinoline quinone repeat domain-containing protein</fullName>
    </recommendedName>
</protein>
<comment type="caution">
    <text evidence="2">The sequence shown here is derived from an EMBL/GenBank/DDBJ whole genome shotgun (WGS) entry which is preliminary data.</text>
</comment>
<evidence type="ECO:0000259" key="1">
    <source>
        <dbReference type="Pfam" id="PF13360"/>
    </source>
</evidence>
<dbReference type="SMART" id="SM00564">
    <property type="entry name" value="PQQ"/>
    <property type="match status" value="3"/>
</dbReference>
<evidence type="ECO:0000313" key="2">
    <source>
        <dbReference type="EMBL" id="TVZ04491.1"/>
    </source>
</evidence>
<organism evidence="2 3">
    <name type="scientific">Trebonia kvetii</name>
    <dbReference type="NCBI Taxonomy" id="2480626"/>
    <lineage>
        <taxon>Bacteria</taxon>
        <taxon>Bacillati</taxon>
        <taxon>Actinomycetota</taxon>
        <taxon>Actinomycetes</taxon>
        <taxon>Streptosporangiales</taxon>
        <taxon>Treboniaceae</taxon>
        <taxon>Trebonia</taxon>
    </lineage>
</organism>
<reference evidence="2 3" key="1">
    <citation type="submission" date="2018-11" db="EMBL/GenBank/DDBJ databases">
        <title>Trebonia kvetii gen.nov., sp.nov., a novel acidophilic actinobacterium, and proposal of the new actinobacterial family Treboniaceae fam. nov.</title>
        <authorList>
            <person name="Rapoport D."/>
            <person name="Sagova-Mareckova M."/>
            <person name="Sedlacek I."/>
            <person name="Provaznik J."/>
            <person name="Kralova S."/>
            <person name="Pavlinic D."/>
            <person name="Benes V."/>
            <person name="Kopecky J."/>
        </authorList>
    </citation>
    <scope>NUCLEOTIDE SEQUENCE [LARGE SCALE GENOMIC DNA]</scope>
    <source>
        <strain evidence="2 3">15Tr583</strain>
    </source>
</reference>
<dbReference type="InterPro" id="IPR002372">
    <property type="entry name" value="PQQ_rpt_dom"/>
</dbReference>
<evidence type="ECO:0000313" key="3">
    <source>
        <dbReference type="Proteomes" id="UP000460272"/>
    </source>
</evidence>
<dbReference type="EMBL" id="RPFW01000003">
    <property type="protein sequence ID" value="TVZ04491.1"/>
    <property type="molecule type" value="Genomic_DNA"/>
</dbReference>
<sequence length="458" mass="46711">MKRRHARRRVMRPGRARARRRVLRAVRARRRFARLAGLARSRPARRLLLAAGLLVLVLLPLPSAPPGGTQRQASCQGRDCEAQAASAKQWTVPLPGTWSAGTVTGSAGDGGTVPVGEQAYVAVGGGLAVLGTGLDVTGYALDDGSGTAQRWQLTLDAPIGSAIVSVRAWPQVVTVGLLAADGHSRTEVVIDSLTGAELRRYPAAVFGGAVAASAATTVIIGPGRVTSYANATGRVRWRRTTAAGQSWQADGQMLYVAESPGGYLGSSSVTALRVINLTSGAERMLGSPVGVPFPGSLAIAADGAVLFASADGVTAYSESTGGLLWARRPAVPEGIDPASHLIYLTVADGTLAGVDPQSGKVRTSVPGSASGSGGMYVVRDGVALGLDGGANGQAWKYGVAAGRVTWTSTALPWPHFFSDLSGLGGSAAVSGGTVLITACPHLSSPGLCADPELVAVNL</sequence>
<dbReference type="OrthoDB" id="3343890at2"/>
<proteinExistence type="predicted"/>
<name>A0A6P2C2J4_9ACTN</name>
<feature type="domain" description="Pyrrolo-quinoline quinone repeat" evidence="1">
    <location>
        <begin position="191"/>
        <end position="333"/>
    </location>
</feature>
<dbReference type="InterPro" id="IPR011044">
    <property type="entry name" value="Quino_amine_DH_bsu"/>
</dbReference>
<gene>
    <name evidence="2" type="ORF">EAS64_19220</name>
</gene>
<dbReference type="AlphaFoldDB" id="A0A6P2C2J4"/>
<dbReference type="Proteomes" id="UP000460272">
    <property type="component" value="Unassembled WGS sequence"/>
</dbReference>
<dbReference type="InterPro" id="IPR018391">
    <property type="entry name" value="PQQ_b-propeller_rpt"/>
</dbReference>
<dbReference type="SUPFAM" id="SSF50969">
    <property type="entry name" value="YVTN repeat-like/Quinoprotein amine dehydrogenase"/>
    <property type="match status" value="1"/>
</dbReference>